<dbReference type="GO" id="GO:0005975">
    <property type="term" value="P:carbohydrate metabolic process"/>
    <property type="evidence" value="ECO:0007669"/>
    <property type="project" value="InterPro"/>
</dbReference>
<evidence type="ECO:0000313" key="7">
    <source>
        <dbReference type="EMBL" id="KAF5194743.1"/>
    </source>
</evidence>
<evidence type="ECO:0000256" key="2">
    <source>
        <dbReference type="ARBA" id="ARBA00022801"/>
    </source>
</evidence>
<keyword evidence="6" id="KW-0732">Signal</keyword>
<dbReference type="InterPro" id="IPR000490">
    <property type="entry name" value="Glyco_hydro_17"/>
</dbReference>
<dbReference type="AlphaFoldDB" id="A0A7J6WCN3"/>
<dbReference type="OrthoDB" id="1293114at2759"/>
<evidence type="ECO:0000256" key="6">
    <source>
        <dbReference type="SAM" id="SignalP"/>
    </source>
</evidence>
<protein>
    <submittedName>
        <fullName evidence="7">Glucan endo-1,3-beta-glucosidase</fullName>
    </submittedName>
</protein>
<comment type="similarity">
    <text evidence="1 4">Belongs to the glycosyl hydrolase 17 family.</text>
</comment>
<keyword evidence="8" id="KW-1185">Reference proteome</keyword>
<evidence type="ECO:0000256" key="3">
    <source>
        <dbReference type="ARBA" id="ARBA00023295"/>
    </source>
</evidence>
<dbReference type="InterPro" id="IPR017853">
    <property type="entry name" value="GH"/>
</dbReference>
<evidence type="ECO:0000256" key="5">
    <source>
        <dbReference type="SAM" id="Phobius"/>
    </source>
</evidence>
<evidence type="ECO:0000256" key="4">
    <source>
        <dbReference type="RuleBase" id="RU004335"/>
    </source>
</evidence>
<sequence length="379" mass="42766">MSPSSKNLSFFFFIIIFFSFVLSATESTHSSIGITYNNRGTTHQIVPLLQYLKITSIRLPDSDPEIIRSFSYSGISLLLSIPNSLISQIASNQSEALRWLNHHVTPFYPRVHISSISVGNNVIEEAGEATLDSNQFDFLLSAMQNVRQALDELGIDKIKVSTTFSFLNVITTAFPPSSAEFQGNLAEYLMKPLLGFLSDTNSSFLINLHPYNLYRTDPEITIGFAIFQEHPFVFRDDLLTGVRYRNLFDMMVDSVLTAMASQGHENIPLIVTETGWPSSDETKDMDADHVYAELYIKGLVRHLKSGFGTPLRRDGVAETYLFELVDDDTKDSAQPRHHWGIMYPNMTMKYDIDFSGSVGMFDMSMMALGIWLLAVMLLW</sequence>
<gene>
    <name evidence="7" type="ORF">FRX31_015669</name>
</gene>
<keyword evidence="5" id="KW-0812">Transmembrane</keyword>
<organism evidence="7 8">
    <name type="scientific">Thalictrum thalictroides</name>
    <name type="common">Rue-anemone</name>
    <name type="synonym">Anemone thalictroides</name>
    <dbReference type="NCBI Taxonomy" id="46969"/>
    <lineage>
        <taxon>Eukaryota</taxon>
        <taxon>Viridiplantae</taxon>
        <taxon>Streptophyta</taxon>
        <taxon>Embryophyta</taxon>
        <taxon>Tracheophyta</taxon>
        <taxon>Spermatophyta</taxon>
        <taxon>Magnoliopsida</taxon>
        <taxon>Ranunculales</taxon>
        <taxon>Ranunculaceae</taxon>
        <taxon>Thalictroideae</taxon>
        <taxon>Thalictrum</taxon>
    </lineage>
</organism>
<dbReference type="GO" id="GO:0004553">
    <property type="term" value="F:hydrolase activity, hydrolyzing O-glycosyl compounds"/>
    <property type="evidence" value="ECO:0007669"/>
    <property type="project" value="InterPro"/>
</dbReference>
<dbReference type="EMBL" id="JABWDY010018324">
    <property type="protein sequence ID" value="KAF5194743.1"/>
    <property type="molecule type" value="Genomic_DNA"/>
</dbReference>
<evidence type="ECO:0000313" key="8">
    <source>
        <dbReference type="Proteomes" id="UP000554482"/>
    </source>
</evidence>
<reference evidence="7 8" key="1">
    <citation type="submission" date="2020-06" db="EMBL/GenBank/DDBJ databases">
        <title>Transcriptomic and genomic resources for Thalictrum thalictroides and T. hernandezii: Facilitating candidate gene discovery in an emerging model plant lineage.</title>
        <authorList>
            <person name="Arias T."/>
            <person name="Riano-Pachon D.M."/>
            <person name="Di Stilio V.S."/>
        </authorList>
    </citation>
    <scope>NUCLEOTIDE SEQUENCE [LARGE SCALE GENOMIC DNA]</scope>
    <source>
        <strain evidence="8">cv. WT478/WT964</strain>
        <tissue evidence="7">Leaves</tissue>
    </source>
</reference>
<dbReference type="Pfam" id="PF00332">
    <property type="entry name" value="Glyco_hydro_17"/>
    <property type="match status" value="1"/>
</dbReference>
<dbReference type="Gene3D" id="3.20.20.80">
    <property type="entry name" value="Glycosidases"/>
    <property type="match status" value="1"/>
</dbReference>
<dbReference type="InterPro" id="IPR044965">
    <property type="entry name" value="Glyco_hydro_17_plant"/>
</dbReference>
<feature type="transmembrane region" description="Helical" evidence="5">
    <location>
        <begin position="354"/>
        <end position="378"/>
    </location>
</feature>
<evidence type="ECO:0000256" key="1">
    <source>
        <dbReference type="ARBA" id="ARBA00008773"/>
    </source>
</evidence>
<dbReference type="SUPFAM" id="SSF51445">
    <property type="entry name" value="(Trans)glycosidases"/>
    <property type="match status" value="1"/>
</dbReference>
<keyword evidence="2" id="KW-0378">Hydrolase</keyword>
<accession>A0A7J6WCN3</accession>
<dbReference type="PANTHER" id="PTHR32227">
    <property type="entry name" value="GLUCAN ENDO-1,3-BETA-GLUCOSIDASE BG1-RELATED-RELATED"/>
    <property type="match status" value="1"/>
</dbReference>
<proteinExistence type="inferred from homology"/>
<dbReference type="Proteomes" id="UP000554482">
    <property type="component" value="Unassembled WGS sequence"/>
</dbReference>
<comment type="caution">
    <text evidence="7">The sequence shown here is derived from an EMBL/GenBank/DDBJ whole genome shotgun (WGS) entry which is preliminary data.</text>
</comment>
<feature type="chain" id="PRO_5029450615" evidence="6">
    <location>
        <begin position="24"/>
        <end position="379"/>
    </location>
</feature>
<feature type="signal peptide" evidence="6">
    <location>
        <begin position="1"/>
        <end position="23"/>
    </location>
</feature>
<name>A0A7J6WCN3_THATH</name>
<keyword evidence="3" id="KW-0326">Glycosidase</keyword>
<keyword evidence="5" id="KW-1133">Transmembrane helix</keyword>
<keyword evidence="5" id="KW-0472">Membrane</keyword>